<dbReference type="AlphaFoldDB" id="A0A1J5PQX7"/>
<dbReference type="InterPro" id="IPR029025">
    <property type="entry name" value="T3SS_substrate_exporter_C"/>
</dbReference>
<feature type="transmembrane region" description="Helical" evidence="2">
    <location>
        <begin position="31"/>
        <end position="48"/>
    </location>
</feature>
<keyword evidence="2" id="KW-0472">Membrane</keyword>
<reference evidence="3" key="1">
    <citation type="submission" date="2016-10" db="EMBL/GenBank/DDBJ databases">
        <title>Sequence of Gallionella enrichment culture.</title>
        <authorList>
            <person name="Poehlein A."/>
            <person name="Muehling M."/>
            <person name="Daniel R."/>
        </authorList>
    </citation>
    <scope>NUCLEOTIDE SEQUENCE</scope>
</reference>
<dbReference type="GO" id="GO:0009306">
    <property type="term" value="P:protein secretion"/>
    <property type="evidence" value="ECO:0007669"/>
    <property type="project" value="InterPro"/>
</dbReference>
<protein>
    <submittedName>
        <fullName evidence="3">Flagellar biosynthetic protein FlhB</fullName>
    </submittedName>
</protein>
<dbReference type="PRINTS" id="PR00950">
    <property type="entry name" value="TYPE3IMSPROT"/>
</dbReference>
<dbReference type="PANTHER" id="PTHR30531">
    <property type="entry name" value="FLAGELLAR BIOSYNTHETIC PROTEIN FLHB"/>
    <property type="match status" value="1"/>
</dbReference>
<comment type="caution">
    <text evidence="3">The sequence shown here is derived from an EMBL/GenBank/DDBJ whole genome shotgun (WGS) entry which is preliminary data.</text>
</comment>
<keyword evidence="3" id="KW-0966">Cell projection</keyword>
<feature type="transmembrane region" description="Helical" evidence="2">
    <location>
        <begin position="186"/>
        <end position="208"/>
    </location>
</feature>
<gene>
    <name evidence="3" type="primary">flhB_20</name>
    <name evidence="3" type="ORF">GALL_451650</name>
</gene>
<organism evidence="3">
    <name type="scientific">mine drainage metagenome</name>
    <dbReference type="NCBI Taxonomy" id="410659"/>
    <lineage>
        <taxon>unclassified sequences</taxon>
        <taxon>metagenomes</taxon>
        <taxon>ecological metagenomes</taxon>
    </lineage>
</organism>
<dbReference type="EMBL" id="MLJW01002961">
    <property type="protein sequence ID" value="OIQ73200.1"/>
    <property type="molecule type" value="Genomic_DNA"/>
</dbReference>
<dbReference type="Gene3D" id="6.10.250.2080">
    <property type="match status" value="1"/>
</dbReference>
<dbReference type="InterPro" id="IPR006135">
    <property type="entry name" value="T3SS_substrate_exporter"/>
</dbReference>
<sequence length="367" mass="39613">MSGGADKSEKPTPRKLKEARREGRIAKTPEVGGWAGLLAVTFVLPRLFSSTQTTTTQLMAKVPATIADPDPAKALALLSKALKDGALVLAPFLMTLLVVGVLSTAAQGGIHVSTKRFRPKLERFNPLHAAKRIFGLQGGWELVKALLKSIVAAYLVWQAARKLTLLLLGQGGMSLGIALTDTASAAIALLRVVALVALILGFVDYGVAWRRSRKQIMMTRREVTDEYRSSDGDPQVKAEIRARAKAMAKNRMMQDVARADVVLINPTHVAVALRYDPTRGAPRVVAKGRGVVATRIRQLAAENRVPMVEDIPLARALHAACEIGQEIPADFYNAVAKVLAFVMSLRARGSAAGVHRATTLLKTRRGR</sequence>
<dbReference type="PANTHER" id="PTHR30531:SF12">
    <property type="entry name" value="FLAGELLAR BIOSYNTHETIC PROTEIN FLHB"/>
    <property type="match status" value="1"/>
</dbReference>
<proteinExistence type="predicted"/>
<dbReference type="Pfam" id="PF01312">
    <property type="entry name" value="Bac_export_2"/>
    <property type="match status" value="1"/>
</dbReference>
<dbReference type="GO" id="GO:0005886">
    <property type="term" value="C:plasma membrane"/>
    <property type="evidence" value="ECO:0007669"/>
    <property type="project" value="TreeGrafter"/>
</dbReference>
<evidence type="ECO:0000256" key="2">
    <source>
        <dbReference type="SAM" id="Phobius"/>
    </source>
</evidence>
<name>A0A1J5PQX7_9ZZZZ</name>
<accession>A0A1J5PQX7</accession>
<dbReference type="SUPFAM" id="SSF160544">
    <property type="entry name" value="EscU C-terminal domain-like"/>
    <property type="match status" value="1"/>
</dbReference>
<feature type="transmembrane region" description="Helical" evidence="2">
    <location>
        <begin position="86"/>
        <end position="110"/>
    </location>
</feature>
<dbReference type="Gene3D" id="3.40.1690.10">
    <property type="entry name" value="secretion proteins EscU"/>
    <property type="match status" value="1"/>
</dbReference>
<keyword evidence="3" id="KW-0969">Cilium</keyword>
<feature type="region of interest" description="Disordered" evidence="1">
    <location>
        <begin position="1"/>
        <end position="23"/>
    </location>
</feature>
<evidence type="ECO:0000313" key="3">
    <source>
        <dbReference type="EMBL" id="OIQ73200.1"/>
    </source>
</evidence>
<evidence type="ECO:0000256" key="1">
    <source>
        <dbReference type="SAM" id="MobiDB-lite"/>
    </source>
</evidence>
<keyword evidence="3" id="KW-0282">Flagellum</keyword>
<keyword evidence="2" id="KW-1133">Transmembrane helix</keyword>
<feature type="transmembrane region" description="Helical" evidence="2">
    <location>
        <begin position="163"/>
        <end position="180"/>
    </location>
</feature>
<keyword evidence="2" id="KW-0812">Transmembrane</keyword>